<dbReference type="OrthoDB" id="8086101at2"/>
<gene>
    <name evidence="1" type="ORF">CIT31_26190</name>
</gene>
<comment type="caution">
    <text evidence="1">The sequence shown here is derived from an EMBL/GenBank/DDBJ whole genome shotgun (WGS) entry which is preliminary data.</text>
</comment>
<protein>
    <submittedName>
        <fullName evidence="1">Uncharacterized protein</fullName>
    </submittedName>
</protein>
<dbReference type="RefSeq" id="WP_133116209.1">
    <property type="nucleotide sequence ID" value="NZ_NPKH01000033.1"/>
</dbReference>
<sequence>MFDIVTTGGIQMAVECTSAPDMGVFSTIELDLLRGVVREILRSGEAELDNEDAQMIARAVIATYKDGASCREELLEAARVAARRCALDHFYDRAVGLFA</sequence>
<organism evidence="1 2">
    <name type="scientific">Mesorhizobium wenxiniae</name>
    <dbReference type="NCBI Taxonomy" id="2014805"/>
    <lineage>
        <taxon>Bacteria</taxon>
        <taxon>Pseudomonadati</taxon>
        <taxon>Pseudomonadota</taxon>
        <taxon>Alphaproteobacteria</taxon>
        <taxon>Hyphomicrobiales</taxon>
        <taxon>Phyllobacteriaceae</taxon>
        <taxon>Mesorhizobium</taxon>
    </lineage>
</organism>
<dbReference type="EMBL" id="NPKH01000033">
    <property type="protein sequence ID" value="PAP92778.1"/>
    <property type="molecule type" value="Genomic_DNA"/>
</dbReference>
<dbReference type="AlphaFoldDB" id="A0A271KAH9"/>
<name>A0A271KAH9_9HYPH</name>
<reference evidence="1 2" key="1">
    <citation type="submission" date="2017-08" db="EMBL/GenBank/DDBJ databases">
        <title>Mesorhizobium wenxinae sp. nov., a novel rhizobial species isolated from root nodules of chickpea (Cicer arietinum L.).</title>
        <authorList>
            <person name="Zhang J."/>
        </authorList>
    </citation>
    <scope>NUCLEOTIDE SEQUENCE [LARGE SCALE GENOMIC DNA]</scope>
    <source>
        <strain evidence="2">WYCCWR 10019</strain>
    </source>
</reference>
<accession>A0A271KAH9</accession>
<keyword evidence="2" id="KW-1185">Reference proteome</keyword>
<dbReference type="Proteomes" id="UP000215931">
    <property type="component" value="Unassembled WGS sequence"/>
</dbReference>
<evidence type="ECO:0000313" key="2">
    <source>
        <dbReference type="Proteomes" id="UP000215931"/>
    </source>
</evidence>
<proteinExistence type="predicted"/>
<evidence type="ECO:0000313" key="1">
    <source>
        <dbReference type="EMBL" id="PAP92778.1"/>
    </source>
</evidence>